<dbReference type="Gene3D" id="3.30.1330.30">
    <property type="match status" value="1"/>
</dbReference>
<reference evidence="6 7" key="1">
    <citation type="submission" date="2013-05" db="EMBL/GenBank/DDBJ databases">
        <title>Draft genome sequence of Rubidibacter lacunae KORDI 51-2.</title>
        <authorList>
            <person name="Choi D.H."/>
            <person name="Noh J.H."/>
            <person name="Kwon K.-K."/>
            <person name="Lee J.-H."/>
            <person name="Ryu J.-Y."/>
        </authorList>
    </citation>
    <scope>NUCLEOTIDE SEQUENCE [LARGE SCALE GENOMIC DNA]</scope>
    <source>
        <strain evidence="6 7">KORDI 51-2</strain>
    </source>
</reference>
<dbReference type="InterPro" id="IPR029026">
    <property type="entry name" value="tRNA_m1G_MTases_N"/>
</dbReference>
<evidence type="ECO:0000256" key="3">
    <source>
        <dbReference type="ARBA" id="ARBA00022679"/>
    </source>
</evidence>
<dbReference type="InParanoid" id="U5DHN4"/>
<evidence type="ECO:0000256" key="1">
    <source>
        <dbReference type="ARBA" id="ARBA00007228"/>
    </source>
</evidence>
<dbReference type="InterPro" id="IPR029028">
    <property type="entry name" value="Alpha/beta_knot_MTases"/>
</dbReference>
<feature type="compositionally biased region" description="Basic and acidic residues" evidence="4">
    <location>
        <begin position="43"/>
        <end position="113"/>
    </location>
</feature>
<sequence>MSEPTRRKRMPAKPAYPNRSRSTRDGAPRSRGDSTGDGSNRTGGDRYRRRDEGSKQISRDERSNRSERDSRPKRFDRGERRSGRGRNDERPQAPRLHPRDRVAAGSLRDRRDSSAVATTETESDTIYGRHAVLSALHAGRQLNRIWVTARLRHSSNFHAALETAKSRGCTVDEVNLQRLDQLTEGGNHQGVVAQVAPYAYVELSELIARAKANSSRPILIVADGITDPHNLGAIARTGEALGAQGMAIPMRRAVGITSTVMKVAAGALEYFPVARVVNLSRALEELKAAEFWVYGTVATGGQALHSIDFDRPVVLVVGSEDKGLSLLARRHCDGLLSIPTVGKTESLNASVATAIALYEVCRQHYAPPILLDVPRTDGLKP</sequence>
<dbReference type="GO" id="GO:0032259">
    <property type="term" value="P:methylation"/>
    <property type="evidence" value="ECO:0007669"/>
    <property type="project" value="UniProtKB-KW"/>
</dbReference>
<keyword evidence="3 6" id="KW-0808">Transferase</keyword>
<dbReference type="SUPFAM" id="SSF75217">
    <property type="entry name" value="alpha/beta knot"/>
    <property type="match status" value="1"/>
</dbReference>
<evidence type="ECO:0000256" key="2">
    <source>
        <dbReference type="ARBA" id="ARBA00022603"/>
    </source>
</evidence>
<evidence type="ECO:0000259" key="5">
    <source>
        <dbReference type="SMART" id="SM00967"/>
    </source>
</evidence>
<dbReference type="GO" id="GO:0008173">
    <property type="term" value="F:RNA methyltransferase activity"/>
    <property type="evidence" value="ECO:0007669"/>
    <property type="project" value="InterPro"/>
</dbReference>
<evidence type="ECO:0000256" key="4">
    <source>
        <dbReference type="SAM" id="MobiDB-lite"/>
    </source>
</evidence>
<feature type="region of interest" description="Disordered" evidence="4">
    <location>
        <begin position="1"/>
        <end position="122"/>
    </location>
</feature>
<dbReference type="Pfam" id="PF00588">
    <property type="entry name" value="SpoU_methylase"/>
    <property type="match status" value="1"/>
</dbReference>
<dbReference type="NCBIfam" id="TIGR00186">
    <property type="entry name" value="rRNA_methyl_3"/>
    <property type="match status" value="1"/>
</dbReference>
<comment type="similarity">
    <text evidence="1">Belongs to the class IV-like SAM-binding methyltransferase superfamily. RNA methyltransferase TrmH family.</text>
</comment>
<dbReference type="FunFam" id="3.40.1280.10:FF:000008">
    <property type="entry name" value="Group 3 RNA methyltransferase TrmH"/>
    <property type="match status" value="1"/>
</dbReference>
<organism evidence="6 7">
    <name type="scientific">Rubidibacter lacunae KORDI 51-2</name>
    <dbReference type="NCBI Taxonomy" id="582515"/>
    <lineage>
        <taxon>Bacteria</taxon>
        <taxon>Bacillati</taxon>
        <taxon>Cyanobacteriota</taxon>
        <taxon>Cyanophyceae</taxon>
        <taxon>Oscillatoriophycideae</taxon>
        <taxon>Chroococcales</taxon>
        <taxon>Aphanothecaceae</taxon>
        <taxon>Rubidibacter</taxon>
    </lineage>
</organism>
<evidence type="ECO:0000313" key="6">
    <source>
        <dbReference type="EMBL" id="ERN40099.1"/>
    </source>
</evidence>
<keyword evidence="2 6" id="KW-0489">Methyltransferase</keyword>
<name>U5DHN4_9CHRO</name>
<dbReference type="STRING" id="582515.KR51_00033860"/>
<dbReference type="Proteomes" id="UP000016960">
    <property type="component" value="Unassembled WGS sequence"/>
</dbReference>
<feature type="domain" description="RNA 2-O ribose methyltransferase substrate binding" evidence="5">
    <location>
        <begin position="125"/>
        <end position="201"/>
    </location>
</feature>
<dbReference type="SUPFAM" id="SSF55315">
    <property type="entry name" value="L30e-like"/>
    <property type="match status" value="1"/>
</dbReference>
<dbReference type="GO" id="GO:0003723">
    <property type="term" value="F:RNA binding"/>
    <property type="evidence" value="ECO:0007669"/>
    <property type="project" value="InterPro"/>
</dbReference>
<dbReference type="CDD" id="cd18103">
    <property type="entry name" value="SpoU-like_RlmB"/>
    <property type="match status" value="1"/>
</dbReference>
<dbReference type="FunCoup" id="U5DHN4">
    <property type="interactions" value="405"/>
</dbReference>
<protein>
    <submittedName>
        <fullName evidence="6">rRNA methylase</fullName>
        <ecNumber evidence="6">2.1.1.185</ecNumber>
    </submittedName>
</protein>
<proteinExistence type="inferred from homology"/>
<comment type="caution">
    <text evidence="6">The sequence shown here is derived from an EMBL/GenBank/DDBJ whole genome shotgun (WGS) entry which is preliminary data.</text>
</comment>
<dbReference type="eggNOG" id="COG0566">
    <property type="taxonomic scope" value="Bacteria"/>
</dbReference>
<dbReference type="OrthoDB" id="9794400at2"/>
<dbReference type="PATRIC" id="fig|582515.4.peg.3800"/>
<accession>U5DHN4</accession>
<dbReference type="EMBL" id="ASSJ01000081">
    <property type="protein sequence ID" value="ERN40099.1"/>
    <property type="molecule type" value="Genomic_DNA"/>
</dbReference>
<keyword evidence="7" id="KW-1185">Reference proteome</keyword>
<feature type="compositionally biased region" description="Basic residues" evidence="4">
    <location>
        <begin position="1"/>
        <end position="11"/>
    </location>
</feature>
<dbReference type="GO" id="GO:0006396">
    <property type="term" value="P:RNA processing"/>
    <property type="evidence" value="ECO:0007669"/>
    <property type="project" value="InterPro"/>
</dbReference>
<dbReference type="Pfam" id="PF08032">
    <property type="entry name" value="SpoU_sub_bind"/>
    <property type="match status" value="1"/>
</dbReference>
<dbReference type="InterPro" id="IPR029064">
    <property type="entry name" value="Ribosomal_eL30-like_sf"/>
</dbReference>
<dbReference type="InterPro" id="IPR001537">
    <property type="entry name" value="SpoU_MeTrfase"/>
</dbReference>
<evidence type="ECO:0000313" key="7">
    <source>
        <dbReference type="Proteomes" id="UP000016960"/>
    </source>
</evidence>
<dbReference type="InterPro" id="IPR004441">
    <property type="entry name" value="rRNA_MeTrfase_TrmH"/>
</dbReference>
<dbReference type="GO" id="GO:0005829">
    <property type="term" value="C:cytosol"/>
    <property type="evidence" value="ECO:0007669"/>
    <property type="project" value="TreeGrafter"/>
</dbReference>
<dbReference type="PANTHER" id="PTHR46429">
    <property type="entry name" value="23S RRNA (GUANOSINE-2'-O-)-METHYLTRANSFERASE RLMB"/>
    <property type="match status" value="1"/>
</dbReference>
<feature type="compositionally biased region" description="Basic and acidic residues" evidence="4">
    <location>
        <begin position="22"/>
        <end position="34"/>
    </location>
</feature>
<dbReference type="Gene3D" id="3.40.1280.10">
    <property type="match status" value="1"/>
</dbReference>
<dbReference type="SMART" id="SM00967">
    <property type="entry name" value="SpoU_sub_bind"/>
    <property type="match status" value="1"/>
</dbReference>
<gene>
    <name evidence="6" type="ORF">KR51_00033860</name>
</gene>
<dbReference type="InterPro" id="IPR013123">
    <property type="entry name" value="SpoU_subst-bd"/>
</dbReference>
<dbReference type="AlphaFoldDB" id="U5DHN4"/>
<dbReference type="PANTHER" id="PTHR46429:SF1">
    <property type="entry name" value="23S RRNA (GUANOSINE-2'-O-)-METHYLTRANSFERASE RLMB"/>
    <property type="match status" value="1"/>
</dbReference>
<dbReference type="EC" id="2.1.1.185" evidence="6"/>